<proteinExistence type="predicted"/>
<evidence type="ECO:0000313" key="1">
    <source>
        <dbReference type="EMBL" id="KIK44623.1"/>
    </source>
</evidence>
<dbReference type="InParanoid" id="A0A0D0BN16"/>
<dbReference type="Proteomes" id="UP000054485">
    <property type="component" value="Unassembled WGS sequence"/>
</dbReference>
<gene>
    <name evidence="1" type="ORF">CY34DRAFT_802499</name>
</gene>
<organism evidence="1 2">
    <name type="scientific">Suillus luteus UH-Slu-Lm8-n1</name>
    <dbReference type="NCBI Taxonomy" id="930992"/>
    <lineage>
        <taxon>Eukaryota</taxon>
        <taxon>Fungi</taxon>
        <taxon>Dikarya</taxon>
        <taxon>Basidiomycota</taxon>
        <taxon>Agaricomycotina</taxon>
        <taxon>Agaricomycetes</taxon>
        <taxon>Agaricomycetidae</taxon>
        <taxon>Boletales</taxon>
        <taxon>Suillineae</taxon>
        <taxon>Suillaceae</taxon>
        <taxon>Suillus</taxon>
    </lineage>
</organism>
<dbReference type="AlphaFoldDB" id="A0A0D0BN16"/>
<sequence>MSRSSDCPLEFDNDHSNASTRHVEMRSLAWTCVGVAIKSPLQEVTHSAFVAYTTWQWNFFSKFCSTNSRQMENLLLHSLRGR</sequence>
<reference evidence="1 2" key="1">
    <citation type="submission" date="2014-04" db="EMBL/GenBank/DDBJ databases">
        <authorList>
            <consortium name="DOE Joint Genome Institute"/>
            <person name="Kuo A."/>
            <person name="Ruytinx J."/>
            <person name="Rineau F."/>
            <person name="Colpaert J."/>
            <person name="Kohler A."/>
            <person name="Nagy L.G."/>
            <person name="Floudas D."/>
            <person name="Copeland A."/>
            <person name="Barry K.W."/>
            <person name="Cichocki N."/>
            <person name="Veneault-Fourrey C."/>
            <person name="LaButti K."/>
            <person name="Lindquist E.A."/>
            <person name="Lipzen A."/>
            <person name="Lundell T."/>
            <person name="Morin E."/>
            <person name="Murat C."/>
            <person name="Sun H."/>
            <person name="Tunlid A."/>
            <person name="Henrissat B."/>
            <person name="Grigoriev I.V."/>
            <person name="Hibbett D.S."/>
            <person name="Martin F."/>
            <person name="Nordberg H.P."/>
            <person name="Cantor M.N."/>
            <person name="Hua S.X."/>
        </authorList>
    </citation>
    <scope>NUCLEOTIDE SEQUENCE [LARGE SCALE GENOMIC DNA]</scope>
    <source>
        <strain evidence="1 2">UH-Slu-Lm8-n1</strain>
    </source>
</reference>
<dbReference type="HOGENOM" id="CLU_2559849_0_0_1"/>
<dbReference type="EMBL" id="KN835187">
    <property type="protein sequence ID" value="KIK44623.1"/>
    <property type="molecule type" value="Genomic_DNA"/>
</dbReference>
<accession>A0A0D0BN16</accession>
<reference evidence="2" key="2">
    <citation type="submission" date="2015-01" db="EMBL/GenBank/DDBJ databases">
        <title>Evolutionary Origins and Diversification of the Mycorrhizal Mutualists.</title>
        <authorList>
            <consortium name="DOE Joint Genome Institute"/>
            <consortium name="Mycorrhizal Genomics Consortium"/>
            <person name="Kohler A."/>
            <person name="Kuo A."/>
            <person name="Nagy L.G."/>
            <person name="Floudas D."/>
            <person name="Copeland A."/>
            <person name="Barry K.W."/>
            <person name="Cichocki N."/>
            <person name="Veneault-Fourrey C."/>
            <person name="LaButti K."/>
            <person name="Lindquist E.A."/>
            <person name="Lipzen A."/>
            <person name="Lundell T."/>
            <person name="Morin E."/>
            <person name="Murat C."/>
            <person name="Riley R."/>
            <person name="Ohm R."/>
            <person name="Sun H."/>
            <person name="Tunlid A."/>
            <person name="Henrissat B."/>
            <person name="Grigoriev I.V."/>
            <person name="Hibbett D.S."/>
            <person name="Martin F."/>
        </authorList>
    </citation>
    <scope>NUCLEOTIDE SEQUENCE [LARGE SCALE GENOMIC DNA]</scope>
    <source>
        <strain evidence="2">UH-Slu-Lm8-n1</strain>
    </source>
</reference>
<name>A0A0D0BN16_9AGAM</name>
<protein>
    <submittedName>
        <fullName evidence="1">Uncharacterized protein</fullName>
    </submittedName>
</protein>
<keyword evidence="2" id="KW-1185">Reference proteome</keyword>
<evidence type="ECO:0000313" key="2">
    <source>
        <dbReference type="Proteomes" id="UP000054485"/>
    </source>
</evidence>